<evidence type="ECO:0000313" key="2">
    <source>
        <dbReference type="Proteomes" id="UP000018144"/>
    </source>
</evidence>
<sequence length="16" mass="1782">MSPLGQFLVLSFSISR</sequence>
<name>U4LRI6_PYROM</name>
<accession>U4LRI6</accession>
<keyword evidence="2" id="KW-1185">Reference proteome</keyword>
<dbReference type="AlphaFoldDB" id="U4LRI6"/>
<evidence type="ECO:0000313" key="1">
    <source>
        <dbReference type="EMBL" id="CCX34184.1"/>
    </source>
</evidence>
<gene>
    <name evidence="1" type="ORF">PCON_02957</name>
</gene>
<dbReference type="EMBL" id="HF936379">
    <property type="protein sequence ID" value="CCX34184.1"/>
    <property type="molecule type" value="Genomic_DNA"/>
</dbReference>
<organism evidence="1 2">
    <name type="scientific">Pyronema omphalodes (strain CBS 100304)</name>
    <name type="common">Pyronema confluens</name>
    <dbReference type="NCBI Taxonomy" id="1076935"/>
    <lineage>
        <taxon>Eukaryota</taxon>
        <taxon>Fungi</taxon>
        <taxon>Dikarya</taxon>
        <taxon>Ascomycota</taxon>
        <taxon>Pezizomycotina</taxon>
        <taxon>Pezizomycetes</taxon>
        <taxon>Pezizales</taxon>
        <taxon>Pyronemataceae</taxon>
        <taxon>Pyronema</taxon>
    </lineage>
</organism>
<proteinExistence type="predicted"/>
<protein>
    <submittedName>
        <fullName evidence="1">Uncharacterized protein</fullName>
    </submittedName>
</protein>
<dbReference type="Proteomes" id="UP000018144">
    <property type="component" value="Unassembled WGS sequence"/>
</dbReference>
<reference evidence="1 2" key="1">
    <citation type="journal article" date="2013" name="PLoS Genet.">
        <title>The genome and development-dependent transcriptomes of Pyronema confluens: a window into fungal evolution.</title>
        <authorList>
            <person name="Traeger S."/>
            <person name="Altegoer F."/>
            <person name="Freitag M."/>
            <person name="Gabaldon T."/>
            <person name="Kempken F."/>
            <person name="Kumar A."/>
            <person name="Marcet-Houben M."/>
            <person name="Poggeler S."/>
            <person name="Stajich J.E."/>
            <person name="Nowrousian M."/>
        </authorList>
    </citation>
    <scope>NUCLEOTIDE SEQUENCE [LARGE SCALE GENOMIC DNA]</scope>
    <source>
        <strain evidence="2">CBS 100304</strain>
        <tissue evidence="1">Vegetative mycelium</tissue>
    </source>
</reference>